<gene>
    <name evidence="1" type="ORF">SAMN04488529_101714</name>
</gene>
<reference evidence="1 2" key="1">
    <citation type="submission" date="2016-10" db="EMBL/GenBank/DDBJ databases">
        <authorList>
            <person name="de Groot N.N."/>
        </authorList>
    </citation>
    <scope>NUCLEOTIDE SEQUENCE [LARGE SCALE GENOMIC DNA]</scope>
    <source>
        <strain evidence="1 2">DSM 12272</strain>
    </source>
</reference>
<accession>A0A1H0N789</accession>
<organism evidence="1 2">
    <name type="scientific">Clostridium gasigenes</name>
    <dbReference type="NCBI Taxonomy" id="94869"/>
    <lineage>
        <taxon>Bacteria</taxon>
        <taxon>Bacillati</taxon>
        <taxon>Bacillota</taxon>
        <taxon>Clostridia</taxon>
        <taxon>Eubacteriales</taxon>
        <taxon>Clostridiaceae</taxon>
        <taxon>Clostridium</taxon>
    </lineage>
</organism>
<sequence>MKLTNERLLNDANGLSQITQKNLPVKVSYAIAKNVAKIQSVLKIYNGEKQKLIDKYSVKDAAGKTEVGENNEITIQKESLDEWSKDIKELGEIENEIDIHKFNINELLNGNYAISPGELMLIDYMIEE</sequence>
<dbReference type="OrthoDB" id="1936043at2"/>
<evidence type="ECO:0000313" key="1">
    <source>
        <dbReference type="EMBL" id="SDO88396.1"/>
    </source>
</evidence>
<evidence type="ECO:0000313" key="2">
    <source>
        <dbReference type="Proteomes" id="UP000198597"/>
    </source>
</evidence>
<proteinExistence type="predicted"/>
<dbReference type="STRING" id="94869.SAMN04488529_101714"/>
<dbReference type="AlphaFoldDB" id="A0A1H0N789"/>
<protein>
    <submittedName>
        <fullName evidence="1">Uncharacterized protein</fullName>
    </submittedName>
</protein>
<dbReference type="RefSeq" id="WP_089965893.1">
    <property type="nucleotide sequence ID" value="NZ_FNJM01000001.1"/>
</dbReference>
<dbReference type="Proteomes" id="UP000198597">
    <property type="component" value="Unassembled WGS sequence"/>
</dbReference>
<keyword evidence="2" id="KW-1185">Reference proteome</keyword>
<name>A0A1H0N789_9CLOT</name>
<dbReference type="EMBL" id="FNJM01000001">
    <property type="protein sequence ID" value="SDO88396.1"/>
    <property type="molecule type" value="Genomic_DNA"/>
</dbReference>